<dbReference type="InterPro" id="IPR035992">
    <property type="entry name" value="Ricin_B-like_lectins"/>
</dbReference>
<dbReference type="SUPFAM" id="SSF50370">
    <property type="entry name" value="Ricin B-like lectins"/>
    <property type="match status" value="1"/>
</dbReference>
<dbReference type="Gene3D" id="2.80.10.50">
    <property type="match status" value="1"/>
</dbReference>
<dbReference type="Proteomes" id="UP000757232">
    <property type="component" value="Unassembled WGS sequence"/>
</dbReference>
<evidence type="ECO:0000256" key="1">
    <source>
        <dbReference type="SAM" id="MobiDB-lite"/>
    </source>
</evidence>
<protein>
    <submittedName>
        <fullName evidence="2">Uncharacterized protein</fullName>
    </submittedName>
</protein>
<accession>A0A9Q5N327</accession>
<comment type="caution">
    <text evidence="2">The sequence shown here is derived from an EMBL/GenBank/DDBJ whole genome shotgun (WGS) entry which is preliminary data.</text>
</comment>
<proteinExistence type="predicted"/>
<keyword evidence="3" id="KW-1185">Reference proteome</keyword>
<reference evidence="2" key="1">
    <citation type="submission" date="2016-06" db="EMBL/GenBank/DDBJ databases">
        <title>Draft Genome sequence of the fungus Inonotus baumii.</title>
        <authorList>
            <person name="Zhu H."/>
            <person name="Lin W."/>
        </authorList>
    </citation>
    <scope>NUCLEOTIDE SEQUENCE</scope>
    <source>
        <strain evidence="2">821</strain>
    </source>
</reference>
<dbReference type="EMBL" id="LNZH02000195">
    <property type="protein sequence ID" value="OCB87135.1"/>
    <property type="molecule type" value="Genomic_DNA"/>
</dbReference>
<feature type="region of interest" description="Disordered" evidence="1">
    <location>
        <begin position="216"/>
        <end position="240"/>
    </location>
</feature>
<name>A0A9Q5N327_SANBA</name>
<organism evidence="2 3">
    <name type="scientific">Sanghuangporus baumii</name>
    <name type="common">Phellinus baumii</name>
    <dbReference type="NCBI Taxonomy" id="108892"/>
    <lineage>
        <taxon>Eukaryota</taxon>
        <taxon>Fungi</taxon>
        <taxon>Dikarya</taxon>
        <taxon>Basidiomycota</taxon>
        <taxon>Agaricomycotina</taxon>
        <taxon>Agaricomycetes</taxon>
        <taxon>Hymenochaetales</taxon>
        <taxon>Hymenochaetaceae</taxon>
        <taxon>Sanghuangporus</taxon>
    </lineage>
</organism>
<evidence type="ECO:0000313" key="3">
    <source>
        <dbReference type="Proteomes" id="UP000757232"/>
    </source>
</evidence>
<gene>
    <name evidence="2" type="ORF">A7U60_g5872</name>
</gene>
<sequence length="284" mass="31617">MSSTTQTVLNSQNPPPYSPPLSLAAAESNFGFPSGYFVIRSLATGRVLDVEHDSLDDGAEIILWPEKESLLVDGLRKPEADNQVFFVDMSGALCSRLSGHAVDIEDGKLVQRHRRPVSYPYPNAFSHPLPQFWYSATSKQIFVRHQCDPSFPDPSVSSNAWRQRSYILSSVPMRKPRSFLENASDALNSVFTNPLTSIFGATSQATVREVHDSDIDLREHEVLEEDRGEGEEADDSPEPLRKVAVVALPDQEEILTLATFTLDDAGAHLKSPKLVILYDTYRTR</sequence>
<evidence type="ECO:0000313" key="2">
    <source>
        <dbReference type="EMBL" id="OCB87135.1"/>
    </source>
</evidence>
<dbReference type="OrthoDB" id="9895617at2759"/>
<feature type="compositionally biased region" description="Acidic residues" evidence="1">
    <location>
        <begin position="222"/>
        <end position="237"/>
    </location>
</feature>
<dbReference type="AlphaFoldDB" id="A0A9Q5N327"/>